<accession>G8JXC5</accession>
<feature type="compositionally biased region" description="Polar residues" evidence="5">
    <location>
        <begin position="21"/>
        <end position="30"/>
    </location>
</feature>
<evidence type="ECO:0000256" key="1">
    <source>
        <dbReference type="ARBA" id="ARBA00004370"/>
    </source>
</evidence>
<dbReference type="STRING" id="931890.G8JXC5"/>
<feature type="domain" description="SUN" evidence="7">
    <location>
        <begin position="371"/>
        <end position="565"/>
    </location>
</feature>
<name>G8JXC5_ERECY</name>
<dbReference type="HOGENOM" id="CLU_025282_0_0_1"/>
<keyword evidence="9" id="KW-1185">Reference proteome</keyword>
<evidence type="ECO:0000256" key="4">
    <source>
        <dbReference type="ARBA" id="ARBA00023136"/>
    </source>
</evidence>
<dbReference type="KEGG" id="erc:Ecym_8214"/>
<dbReference type="PROSITE" id="PS51469">
    <property type="entry name" value="SUN"/>
    <property type="match status" value="1"/>
</dbReference>
<dbReference type="eggNOG" id="ENOG502QSZA">
    <property type="taxonomic scope" value="Eukaryota"/>
</dbReference>
<dbReference type="GO" id="GO:0007129">
    <property type="term" value="P:homologous chromosome pairing at meiosis"/>
    <property type="evidence" value="ECO:0007669"/>
    <property type="project" value="EnsemblFungi"/>
</dbReference>
<evidence type="ECO:0000313" key="8">
    <source>
        <dbReference type="EMBL" id="AET41499.1"/>
    </source>
</evidence>
<feature type="transmembrane region" description="Helical" evidence="6">
    <location>
        <begin position="146"/>
        <end position="164"/>
    </location>
</feature>
<evidence type="ECO:0000259" key="7">
    <source>
        <dbReference type="PROSITE" id="PS51469"/>
    </source>
</evidence>
<dbReference type="GO" id="GO:0034398">
    <property type="term" value="P:telomere tethering at nuclear periphery"/>
    <property type="evidence" value="ECO:0007669"/>
    <property type="project" value="EnsemblFungi"/>
</dbReference>
<protein>
    <recommendedName>
        <fullName evidence="7">SUN domain-containing protein</fullName>
    </recommendedName>
</protein>
<dbReference type="GO" id="GO:0034399">
    <property type="term" value="C:nuclear periphery"/>
    <property type="evidence" value="ECO:0007669"/>
    <property type="project" value="EnsemblFungi"/>
</dbReference>
<dbReference type="GO" id="GO:0045141">
    <property type="term" value="P:meiotic telomere clustering"/>
    <property type="evidence" value="ECO:0007669"/>
    <property type="project" value="EnsemblFungi"/>
</dbReference>
<dbReference type="RefSeq" id="XP_003648316.1">
    <property type="nucleotide sequence ID" value="XM_003648268.1"/>
</dbReference>
<dbReference type="GO" id="GO:0030474">
    <property type="term" value="P:spindle pole body duplication"/>
    <property type="evidence" value="ECO:0007669"/>
    <property type="project" value="EnsemblFungi"/>
</dbReference>
<keyword evidence="3 6" id="KW-1133">Transmembrane helix</keyword>
<keyword evidence="2 6" id="KW-0812">Transmembrane</keyword>
<dbReference type="GO" id="GO:0034087">
    <property type="term" value="P:establishment of mitotic sister chromatid cohesion"/>
    <property type="evidence" value="ECO:0007669"/>
    <property type="project" value="EnsemblFungi"/>
</dbReference>
<reference evidence="9" key="1">
    <citation type="journal article" date="2012" name="G3 (Bethesda)">
        <title>Pichia sorbitophila, an interspecies yeast hybrid reveals early steps of genome resolution following polyploidization.</title>
        <authorList>
            <person name="Leh Louis V."/>
            <person name="Despons L."/>
            <person name="Friedrich A."/>
            <person name="Martin T."/>
            <person name="Durrens P."/>
            <person name="Casaregola S."/>
            <person name="Neuveglise C."/>
            <person name="Fairhead C."/>
            <person name="Marck C."/>
            <person name="Cruz J.A."/>
            <person name="Straub M.L."/>
            <person name="Kugler V."/>
            <person name="Sacerdot C."/>
            <person name="Uzunov Z."/>
            <person name="Thierry A."/>
            <person name="Weiss S."/>
            <person name="Bleykasten C."/>
            <person name="De Montigny J."/>
            <person name="Jacques N."/>
            <person name="Jung P."/>
            <person name="Lemaire M."/>
            <person name="Mallet S."/>
            <person name="Morel G."/>
            <person name="Richard G.F."/>
            <person name="Sarkar A."/>
            <person name="Savel G."/>
            <person name="Schacherer J."/>
            <person name="Seret M.L."/>
            <person name="Talla E."/>
            <person name="Samson G."/>
            <person name="Jubin C."/>
            <person name="Poulain J."/>
            <person name="Vacherie B."/>
            <person name="Barbe V."/>
            <person name="Pelletier E."/>
            <person name="Sherman D.J."/>
            <person name="Westhof E."/>
            <person name="Weissenbach J."/>
            <person name="Baret P.V."/>
            <person name="Wincker P."/>
            <person name="Gaillardin C."/>
            <person name="Dujon B."/>
            <person name="Souciet J.L."/>
        </authorList>
    </citation>
    <scope>NUCLEOTIDE SEQUENCE [LARGE SCALE GENOMIC DNA]</scope>
    <source>
        <strain evidence="9">CBS 270.75 / DBVPG 7215 / KCTC 17166 / NRRL Y-17582</strain>
    </source>
</reference>
<dbReference type="FunCoup" id="G8JXC5">
    <property type="interactions" value="380"/>
</dbReference>
<feature type="region of interest" description="Disordered" evidence="5">
    <location>
        <begin position="21"/>
        <end position="60"/>
    </location>
</feature>
<proteinExistence type="predicted"/>
<organism evidence="8 9">
    <name type="scientific">Eremothecium cymbalariae (strain CBS 270.75 / DBVPG 7215 / KCTC 17166 / NRRL Y-17582)</name>
    <name type="common">Yeast</name>
    <dbReference type="NCBI Taxonomy" id="931890"/>
    <lineage>
        <taxon>Eukaryota</taxon>
        <taxon>Fungi</taxon>
        <taxon>Dikarya</taxon>
        <taxon>Ascomycota</taxon>
        <taxon>Saccharomycotina</taxon>
        <taxon>Saccharomycetes</taxon>
        <taxon>Saccharomycetales</taxon>
        <taxon>Saccharomycetaceae</taxon>
        <taxon>Eremothecium</taxon>
    </lineage>
</organism>
<gene>
    <name evidence="8" type="ordered locus">Ecym_8214</name>
</gene>
<dbReference type="Gene3D" id="2.60.120.260">
    <property type="entry name" value="Galactose-binding domain-like"/>
    <property type="match status" value="1"/>
</dbReference>
<evidence type="ECO:0000313" key="9">
    <source>
        <dbReference type="Proteomes" id="UP000006790"/>
    </source>
</evidence>
<dbReference type="GO" id="GO:0000743">
    <property type="term" value="P:nuclear migration involved in conjugation with cellular fusion"/>
    <property type="evidence" value="ECO:0007669"/>
    <property type="project" value="EnsemblFungi"/>
</dbReference>
<dbReference type="EMBL" id="CP002504">
    <property type="protein sequence ID" value="AET41499.1"/>
    <property type="molecule type" value="Genomic_DNA"/>
</dbReference>
<dbReference type="OrthoDB" id="4065610at2759"/>
<keyword evidence="4 6" id="KW-0472">Membrane</keyword>
<dbReference type="InterPro" id="IPR045119">
    <property type="entry name" value="SUN1-5"/>
</dbReference>
<evidence type="ECO:0000256" key="5">
    <source>
        <dbReference type="SAM" id="MobiDB-lite"/>
    </source>
</evidence>
<dbReference type="InterPro" id="IPR012919">
    <property type="entry name" value="SUN_dom"/>
</dbReference>
<evidence type="ECO:0000256" key="3">
    <source>
        <dbReference type="ARBA" id="ARBA00022989"/>
    </source>
</evidence>
<evidence type="ECO:0000256" key="2">
    <source>
        <dbReference type="ARBA" id="ARBA00022692"/>
    </source>
</evidence>
<dbReference type="GO" id="GO:0000781">
    <property type="term" value="C:chromosome, telomeric region"/>
    <property type="evidence" value="ECO:0007669"/>
    <property type="project" value="EnsemblFungi"/>
</dbReference>
<dbReference type="GeneID" id="11471514"/>
<comment type="subcellular location">
    <subcellularLocation>
        <location evidence="1">Membrane</location>
    </subcellularLocation>
</comment>
<dbReference type="OMA" id="IYNANQH"/>
<dbReference type="AlphaFoldDB" id="G8JXC5"/>
<dbReference type="GO" id="GO:0000741">
    <property type="term" value="P:karyogamy"/>
    <property type="evidence" value="ECO:0007669"/>
    <property type="project" value="EnsemblFungi"/>
</dbReference>
<dbReference type="GO" id="GO:0034993">
    <property type="term" value="C:meiotic nuclear membrane microtubule tethering complex"/>
    <property type="evidence" value="ECO:0007669"/>
    <property type="project" value="TreeGrafter"/>
</dbReference>
<dbReference type="GO" id="GO:0043495">
    <property type="term" value="F:protein-membrane adaptor activity"/>
    <property type="evidence" value="ECO:0007669"/>
    <property type="project" value="TreeGrafter"/>
</dbReference>
<dbReference type="Proteomes" id="UP000006790">
    <property type="component" value="Chromosome 8"/>
</dbReference>
<dbReference type="PANTHER" id="PTHR12911:SF8">
    <property type="entry name" value="KLAROID PROTEIN-RELATED"/>
    <property type="match status" value="1"/>
</dbReference>
<dbReference type="GO" id="GO:0031509">
    <property type="term" value="P:subtelomeric heterochromatin formation"/>
    <property type="evidence" value="ECO:0007669"/>
    <property type="project" value="EnsemblFungi"/>
</dbReference>
<sequence length="619" mass="71785">MSGDSRQRLYNQSIHNAYNALLSQKRSSGSGDFHHRSSAVVSNNNSEHEVGDMSEFSDGDQLKDEAMIQEDDSDERLGDGEDEEYSRFKKSLVNGHNDDDYRWLDDDEDTDYTDEADQSFIQDDEGDTYIYEESHYEGERIGRERWLKWLLGGLLCGLLVWYMYGGVSPGANPDLYKRVNQLQTQLNHLSHDTEAQRKTFKSDLDSNIKMIIQQFEKNIKRILPRDVSKLESNIAHLEAEMQQINQMLLMENVTQWQRDLVTKLNEKLPDKIPIVMENDTNMLLIPELHEYLSILISQIVQQSVTSLPQFKFNMNHYIKEVLNNNFQFVDKQYFLNHLQESLLSTRDEIKQELESRLSHLTSPELVPQQVSSVLLKKLVHKIYNSNLHQWESDLNIATFAQGTKLLNHLCSKTIHGPVGPMDLLQDCNSCTSTYWKCNSEGCSWAIRLEEPMYLTKIGYLHGKFSHNLQIMTAAPKKISVFVKLYEGARGIPSNVQRWSKNNHFVSLGHWEYDIFDNKIRQDFELPLWFIQGKFLIRSIGFEINSNHGNPEYTALRKFVVNAVTPKDLKLMDQFPADWKIQVPDYSVMIDDQERIRASRIAQLHNSNEVPSFGDDEVDT</sequence>
<dbReference type="InParanoid" id="G8JXC5"/>
<dbReference type="Pfam" id="PF07738">
    <property type="entry name" value="Sad1_UNC"/>
    <property type="match status" value="1"/>
</dbReference>
<dbReference type="PANTHER" id="PTHR12911">
    <property type="entry name" value="SAD1/UNC-84-LIKE PROTEIN-RELATED"/>
    <property type="match status" value="1"/>
</dbReference>
<dbReference type="GO" id="GO:0005825">
    <property type="term" value="C:half bridge of spindle pole body"/>
    <property type="evidence" value="ECO:0007669"/>
    <property type="project" value="EnsemblFungi"/>
</dbReference>
<evidence type="ECO:0000256" key="6">
    <source>
        <dbReference type="SAM" id="Phobius"/>
    </source>
</evidence>